<dbReference type="RefSeq" id="WP_133880889.1">
    <property type="nucleotide sequence ID" value="NZ_MWIN01000001.1"/>
</dbReference>
<dbReference type="GO" id="GO:0005829">
    <property type="term" value="C:cytosol"/>
    <property type="evidence" value="ECO:0007669"/>
    <property type="project" value="TreeGrafter"/>
</dbReference>
<dbReference type="AlphaFoldDB" id="A0A4S3KAF9"/>
<name>A0A4S3KAF9_9GAMM</name>
<evidence type="ECO:0000313" key="5">
    <source>
        <dbReference type="Proteomes" id="UP000295341"/>
    </source>
</evidence>
<dbReference type="InterPro" id="IPR023799">
    <property type="entry name" value="RbfA_dom_sf"/>
</dbReference>
<organism evidence="4 5">
    <name type="scientific">Panacagrimonas perspica</name>
    <dbReference type="NCBI Taxonomy" id="381431"/>
    <lineage>
        <taxon>Bacteria</taxon>
        <taxon>Pseudomonadati</taxon>
        <taxon>Pseudomonadota</taxon>
        <taxon>Gammaproteobacteria</taxon>
        <taxon>Nevskiales</taxon>
        <taxon>Nevskiaceae</taxon>
        <taxon>Panacagrimonas</taxon>
    </lineage>
</organism>
<dbReference type="InterPro" id="IPR015946">
    <property type="entry name" value="KH_dom-like_a/b"/>
</dbReference>
<dbReference type="PANTHER" id="PTHR33515:SF1">
    <property type="entry name" value="RIBOSOME-BINDING FACTOR A, CHLOROPLASTIC-RELATED"/>
    <property type="match status" value="1"/>
</dbReference>
<dbReference type="InterPro" id="IPR020053">
    <property type="entry name" value="Ribosome-bd_factorA_CS"/>
</dbReference>
<dbReference type="PANTHER" id="PTHR33515">
    <property type="entry name" value="RIBOSOME-BINDING FACTOR A, CHLOROPLASTIC-RELATED"/>
    <property type="match status" value="1"/>
</dbReference>
<evidence type="ECO:0000313" key="4">
    <source>
        <dbReference type="EMBL" id="TDU32386.1"/>
    </source>
</evidence>
<reference evidence="4 5" key="1">
    <citation type="submission" date="2019-03" db="EMBL/GenBank/DDBJ databases">
        <title>Genomic Encyclopedia of Type Strains, Phase IV (KMG-IV): sequencing the most valuable type-strain genomes for metagenomic binning, comparative biology and taxonomic classification.</title>
        <authorList>
            <person name="Goeker M."/>
        </authorList>
    </citation>
    <scope>NUCLEOTIDE SEQUENCE [LARGE SCALE GENOMIC DNA]</scope>
    <source>
        <strain evidence="4 5">DSM 26377</strain>
    </source>
</reference>
<keyword evidence="5" id="KW-1185">Reference proteome</keyword>
<comment type="similarity">
    <text evidence="2">Belongs to the RbfA family.</text>
</comment>
<protein>
    <recommendedName>
        <fullName evidence="2">Ribosome-binding factor A</fullName>
    </recommendedName>
</protein>
<dbReference type="SUPFAM" id="SSF89919">
    <property type="entry name" value="Ribosome-binding factor A, RbfA"/>
    <property type="match status" value="1"/>
</dbReference>
<dbReference type="NCBIfam" id="TIGR00082">
    <property type="entry name" value="rbfA"/>
    <property type="match status" value="1"/>
</dbReference>
<dbReference type="HAMAP" id="MF_00003">
    <property type="entry name" value="RbfA"/>
    <property type="match status" value="1"/>
</dbReference>
<dbReference type="Gene3D" id="3.30.300.20">
    <property type="match status" value="1"/>
</dbReference>
<comment type="subunit">
    <text evidence="2">Monomer. Binds 30S ribosomal subunits, but not 50S ribosomal subunits or 70S ribosomes.</text>
</comment>
<dbReference type="Proteomes" id="UP000295341">
    <property type="component" value="Unassembled WGS sequence"/>
</dbReference>
<dbReference type="GO" id="GO:0030490">
    <property type="term" value="P:maturation of SSU-rRNA"/>
    <property type="evidence" value="ECO:0007669"/>
    <property type="project" value="UniProtKB-UniRule"/>
</dbReference>
<dbReference type="OrthoDB" id="307788at2"/>
<keyword evidence="2" id="KW-0963">Cytoplasm</keyword>
<dbReference type="EMBL" id="SOBT01000008">
    <property type="protein sequence ID" value="TDU32386.1"/>
    <property type="molecule type" value="Genomic_DNA"/>
</dbReference>
<gene>
    <name evidence="2" type="primary">rbfA</name>
    <name evidence="4" type="ORF">DFR24_1780</name>
</gene>
<evidence type="ECO:0000256" key="3">
    <source>
        <dbReference type="SAM" id="MobiDB-lite"/>
    </source>
</evidence>
<comment type="function">
    <text evidence="2">One of several proteins that assist in the late maturation steps of the functional core of the 30S ribosomal subunit. Associates with free 30S ribosomal subunits (but not with 30S subunits that are part of 70S ribosomes or polysomes). Required for efficient processing of 16S rRNA. May interact with the 5'-terminal helix region of 16S rRNA.</text>
</comment>
<comment type="caution">
    <text evidence="4">The sequence shown here is derived from an EMBL/GenBank/DDBJ whole genome shotgun (WGS) entry which is preliminary data.</text>
</comment>
<dbReference type="PROSITE" id="PS01319">
    <property type="entry name" value="RBFA"/>
    <property type="match status" value="1"/>
</dbReference>
<evidence type="ECO:0000256" key="2">
    <source>
        <dbReference type="HAMAP-Rule" id="MF_00003"/>
    </source>
</evidence>
<comment type="subcellular location">
    <subcellularLocation>
        <location evidence="2">Cytoplasm</location>
    </subcellularLocation>
</comment>
<dbReference type="Pfam" id="PF02033">
    <property type="entry name" value="RBFA"/>
    <property type="match status" value="1"/>
</dbReference>
<dbReference type="GO" id="GO:0043024">
    <property type="term" value="F:ribosomal small subunit binding"/>
    <property type="evidence" value="ECO:0007669"/>
    <property type="project" value="TreeGrafter"/>
</dbReference>
<feature type="region of interest" description="Disordered" evidence="3">
    <location>
        <begin position="111"/>
        <end position="130"/>
    </location>
</feature>
<feature type="compositionally biased region" description="Basic and acidic residues" evidence="3">
    <location>
        <begin position="113"/>
        <end position="122"/>
    </location>
</feature>
<sequence>MKEFPRKLRINTQLQRELSELIVSHLTDPRLEGVSITTVDVAGDLRNATIRVSSLGSDAELAQAVTALHGAVPLLRKALGARLRMRYTPQLHFRADTQIRQADRLTQLIRDAVQSDKKHSPDPDAEPDQD</sequence>
<proteinExistence type="inferred from homology"/>
<dbReference type="InterPro" id="IPR000238">
    <property type="entry name" value="RbfA"/>
</dbReference>
<accession>A0A4S3KAF9</accession>
<keyword evidence="1 2" id="KW-0690">Ribosome biogenesis</keyword>
<evidence type="ECO:0000256" key="1">
    <source>
        <dbReference type="ARBA" id="ARBA00022517"/>
    </source>
</evidence>